<dbReference type="SMART" id="SM00020">
    <property type="entry name" value="Tryp_SPc"/>
    <property type="match status" value="1"/>
</dbReference>
<proteinExistence type="predicted"/>
<dbReference type="Pfam" id="PF00089">
    <property type="entry name" value="Trypsin"/>
    <property type="match status" value="1"/>
</dbReference>
<dbReference type="GO" id="GO:0006508">
    <property type="term" value="P:proteolysis"/>
    <property type="evidence" value="ECO:0007669"/>
    <property type="project" value="InterPro"/>
</dbReference>
<dbReference type="PRINTS" id="PR00722">
    <property type="entry name" value="CHYMOTRYPSIN"/>
</dbReference>
<organism evidence="3">
    <name type="scientific">Notodromas monacha</name>
    <dbReference type="NCBI Taxonomy" id="399045"/>
    <lineage>
        <taxon>Eukaryota</taxon>
        <taxon>Metazoa</taxon>
        <taxon>Ecdysozoa</taxon>
        <taxon>Arthropoda</taxon>
        <taxon>Crustacea</taxon>
        <taxon>Oligostraca</taxon>
        <taxon>Ostracoda</taxon>
        <taxon>Podocopa</taxon>
        <taxon>Podocopida</taxon>
        <taxon>Cypridocopina</taxon>
        <taxon>Cypridoidea</taxon>
        <taxon>Cyprididae</taxon>
        <taxon>Notodromas</taxon>
    </lineage>
</organism>
<dbReference type="AlphaFoldDB" id="A0A7R9BQT9"/>
<dbReference type="EMBL" id="OA883701">
    <property type="protein sequence ID" value="CAD7279502.1"/>
    <property type="molecule type" value="Genomic_DNA"/>
</dbReference>
<name>A0A7R9BQT9_9CRUS</name>
<dbReference type="InterPro" id="IPR001254">
    <property type="entry name" value="Trypsin_dom"/>
</dbReference>
<accession>A0A7R9BQT9</accession>
<dbReference type="InterPro" id="IPR001314">
    <property type="entry name" value="Peptidase_S1A"/>
</dbReference>
<evidence type="ECO:0000313" key="3">
    <source>
        <dbReference type="EMBL" id="CAD7279502.1"/>
    </source>
</evidence>
<evidence type="ECO:0000256" key="1">
    <source>
        <dbReference type="ARBA" id="ARBA00023157"/>
    </source>
</evidence>
<dbReference type="PROSITE" id="PS50240">
    <property type="entry name" value="TRYPSIN_DOM"/>
    <property type="match status" value="1"/>
</dbReference>
<dbReference type="Proteomes" id="UP000678499">
    <property type="component" value="Unassembled WGS sequence"/>
</dbReference>
<dbReference type="SUPFAM" id="SSF50494">
    <property type="entry name" value="Trypsin-like serine proteases"/>
    <property type="match status" value="1"/>
</dbReference>
<sequence>MGTKSLAPFGNTRMPALLIQHCFKFDSLASASSLRGLLSSSDMPLLSSAHATTSKSGKTKSVNKYSMQFTDCQYMQFTDCLCGRENGGNRILGGTEVPNQGFYPWVVKFSNRCAGTLVSDRWVVTVAHCIASLSAASQLSMTFREHTLDSPNDPGEFRVSAAAILYYSGLYDSAKFNYDFALVQLALPVPITGLSNIRPVCLASQSFDFNGYTGIPVGWGFYENGVGREASVLRETTVTLYNRVACLNSGGVPSSTSICGYAKGRGLCIGDNGAPMTVKSAGKHYFAGVAVNLHSGTGPNTCDTNRPHYYTQATFFTDVITQYAWVFGNYCSY</sequence>
<dbReference type="InterPro" id="IPR009003">
    <property type="entry name" value="Peptidase_S1_PA"/>
</dbReference>
<dbReference type="InterPro" id="IPR043504">
    <property type="entry name" value="Peptidase_S1_PA_chymotrypsin"/>
</dbReference>
<dbReference type="GO" id="GO:0004252">
    <property type="term" value="F:serine-type endopeptidase activity"/>
    <property type="evidence" value="ECO:0007669"/>
    <property type="project" value="InterPro"/>
</dbReference>
<dbReference type="EMBL" id="CAJPEX010001664">
    <property type="protein sequence ID" value="CAG0919654.1"/>
    <property type="molecule type" value="Genomic_DNA"/>
</dbReference>
<evidence type="ECO:0000259" key="2">
    <source>
        <dbReference type="PROSITE" id="PS50240"/>
    </source>
</evidence>
<dbReference type="PANTHER" id="PTHR24252:SF7">
    <property type="entry name" value="HYALIN"/>
    <property type="match status" value="1"/>
</dbReference>
<dbReference type="OrthoDB" id="238681at2759"/>
<protein>
    <recommendedName>
        <fullName evidence="2">Peptidase S1 domain-containing protein</fullName>
    </recommendedName>
</protein>
<gene>
    <name evidence="3" type="ORF">NMOB1V02_LOCUS7174</name>
</gene>
<feature type="domain" description="Peptidase S1" evidence="2">
    <location>
        <begin position="91"/>
        <end position="326"/>
    </location>
</feature>
<evidence type="ECO:0000313" key="4">
    <source>
        <dbReference type="Proteomes" id="UP000678499"/>
    </source>
</evidence>
<dbReference type="Gene3D" id="2.40.10.10">
    <property type="entry name" value="Trypsin-like serine proteases"/>
    <property type="match status" value="1"/>
</dbReference>
<reference evidence="3" key="1">
    <citation type="submission" date="2020-11" db="EMBL/GenBank/DDBJ databases">
        <authorList>
            <person name="Tran Van P."/>
        </authorList>
    </citation>
    <scope>NUCLEOTIDE SEQUENCE</scope>
</reference>
<dbReference type="PANTHER" id="PTHR24252">
    <property type="entry name" value="ACROSIN-RELATED"/>
    <property type="match status" value="1"/>
</dbReference>
<keyword evidence="1" id="KW-1015">Disulfide bond</keyword>
<keyword evidence="4" id="KW-1185">Reference proteome</keyword>